<protein>
    <submittedName>
        <fullName evidence="1">Uncharacterized protein</fullName>
    </submittedName>
</protein>
<accession>W2USR5</accession>
<name>W2USR5_9FLAO</name>
<dbReference type="EMBL" id="AYXY01000001">
    <property type="protein sequence ID" value="ETN97053.1"/>
    <property type="molecule type" value="Genomic_DNA"/>
</dbReference>
<evidence type="ECO:0000313" key="1">
    <source>
        <dbReference type="EMBL" id="ETN97053.1"/>
    </source>
</evidence>
<proteinExistence type="predicted"/>
<organism evidence="1 2">
    <name type="scientific">Zhouia amylolytica AD3</name>
    <dbReference type="NCBI Taxonomy" id="1286632"/>
    <lineage>
        <taxon>Bacteria</taxon>
        <taxon>Pseudomonadati</taxon>
        <taxon>Bacteroidota</taxon>
        <taxon>Flavobacteriia</taxon>
        <taxon>Flavobacteriales</taxon>
        <taxon>Flavobacteriaceae</taxon>
        <taxon>Zhouia</taxon>
    </lineage>
</organism>
<dbReference type="AlphaFoldDB" id="W2USR5"/>
<evidence type="ECO:0000313" key="2">
    <source>
        <dbReference type="Proteomes" id="UP000018850"/>
    </source>
</evidence>
<comment type="caution">
    <text evidence="1">The sequence shown here is derived from an EMBL/GenBank/DDBJ whole genome shotgun (WGS) entry which is preliminary data.</text>
</comment>
<reference evidence="1 2" key="2">
    <citation type="journal article" date="2016" name="Genome Announc.">
        <title>Draft Genome Sequence of Zhouia amylolytica AD3, Isolated from Tidal Flat Sediment.</title>
        <authorList>
            <person name="Jia B."/>
            <person name="Jin H.M."/>
            <person name="Lee H.J."/>
            <person name="Jeon C.O."/>
        </authorList>
    </citation>
    <scope>NUCLEOTIDE SEQUENCE [LARGE SCALE GENOMIC DNA]</scope>
    <source>
        <strain evidence="1 2">AD3</strain>
    </source>
</reference>
<keyword evidence="2" id="KW-1185">Reference proteome</keyword>
<dbReference type="Proteomes" id="UP000018850">
    <property type="component" value="Unassembled WGS sequence"/>
</dbReference>
<reference evidence="2" key="1">
    <citation type="submission" date="2013-11" db="EMBL/GenBank/DDBJ databases">
        <title>Draft genome sequence from a member of Zhouia, isolated tidal flat.</title>
        <authorList>
            <person name="Jin H."/>
            <person name="Jeon C.O."/>
        </authorList>
    </citation>
    <scope>NUCLEOTIDE SEQUENCE [LARGE SCALE GENOMIC DNA]</scope>
    <source>
        <strain evidence="2">AD3</strain>
    </source>
</reference>
<sequence length="45" mass="4947">MITADDSFSKAMISCIFSKIIKTFRSFSHKKSAKLTFGALGLFGN</sequence>
<gene>
    <name evidence="1" type="ORF">P278_04790</name>
</gene>